<feature type="transmembrane region" description="Helical" evidence="7">
    <location>
        <begin position="419"/>
        <end position="437"/>
    </location>
</feature>
<feature type="transmembrane region" description="Helical" evidence="7">
    <location>
        <begin position="163"/>
        <end position="178"/>
    </location>
</feature>
<feature type="transmembrane region" description="Helical" evidence="7">
    <location>
        <begin position="482"/>
        <end position="504"/>
    </location>
</feature>
<reference evidence="8 9" key="1">
    <citation type="submission" date="2019-12" db="EMBL/GenBank/DDBJ databases">
        <title>Whole-genome analyses of novel actinobacteria.</title>
        <authorList>
            <person name="Sahin N."/>
            <person name="Saygin H."/>
        </authorList>
    </citation>
    <scope>NUCLEOTIDE SEQUENCE [LARGE SCALE GENOMIC DNA]</scope>
    <source>
        <strain evidence="8 9">KC615</strain>
    </source>
</reference>
<dbReference type="EMBL" id="WUUL01000008">
    <property type="protein sequence ID" value="MXQ54528.1"/>
    <property type="molecule type" value="Genomic_DNA"/>
</dbReference>
<name>A0A6I4VVC7_9BACL</name>
<dbReference type="GO" id="GO:0005337">
    <property type="term" value="F:nucleoside transmembrane transporter activity"/>
    <property type="evidence" value="ECO:0007669"/>
    <property type="project" value="InterPro"/>
</dbReference>
<evidence type="ECO:0000256" key="1">
    <source>
        <dbReference type="ARBA" id="ARBA00004651"/>
    </source>
</evidence>
<feature type="transmembrane region" description="Helical" evidence="7">
    <location>
        <begin position="7"/>
        <end position="29"/>
    </location>
</feature>
<evidence type="ECO:0000256" key="4">
    <source>
        <dbReference type="ARBA" id="ARBA00022692"/>
    </source>
</evidence>
<feature type="transmembrane region" description="Helical" evidence="7">
    <location>
        <begin position="363"/>
        <end position="383"/>
    </location>
</feature>
<feature type="transmembrane region" description="Helical" evidence="7">
    <location>
        <begin position="92"/>
        <end position="116"/>
    </location>
</feature>
<keyword evidence="6 7" id="KW-0472">Membrane</keyword>
<dbReference type="PRINTS" id="PR01130">
    <property type="entry name" value="DERENTRNSPRT"/>
</dbReference>
<evidence type="ECO:0000256" key="3">
    <source>
        <dbReference type="ARBA" id="ARBA00022475"/>
    </source>
</evidence>
<protein>
    <submittedName>
        <fullName evidence="8">Oligosaccharide flippase family protein</fullName>
    </submittedName>
</protein>
<dbReference type="GO" id="GO:0005886">
    <property type="term" value="C:plasma membrane"/>
    <property type="evidence" value="ECO:0007669"/>
    <property type="project" value="UniProtKB-SubCell"/>
</dbReference>
<feature type="transmembrane region" description="Helical" evidence="7">
    <location>
        <begin position="122"/>
        <end position="142"/>
    </location>
</feature>
<sequence>MGKVQRSFLTGALILSVATMICKFLGAVYRIPYQNITGNEGMYVYSQVYPLYSVLLLLATAGFPLAISKLVSEKIAIQDYAGAKQIYRVSMIILFVMGCFAFITLYFGAPVIASWMGSRQLLTLPIKAVSFALLLIPFTAVLRGVYQGQQEMMPSAVSQVSEQLVRVITILVCAWYAMSSGLGVVYAGAGAVFGATTGAFIALLVLLLYRSKSDGFSAMYVSEGAYKQSHWDVLRALFAISIPICINSLLYPLFGLVDSFTIANYLVDANWSVASSIDAKGIFDRGGPLLQFAAFFATGIALSIVPAMTAARQQGHQKEVENRANLAIRLTLMLGLPASIGLAVVSMPTNVMLYKDAAGSDALLILAFSTIFVTLGVTSAGILQGLGHVILPAIAIVIAVIAKWMFNFFLISIWDIRGAALATVLAYAIGAGINLWILMRAIFSIRPPWLKLLVTNGFLAIAAFSMKTGLLWITSSMESERLAMTITSLGSVLVGVIVYLWAVIRFQLIAEEELAMVPKLRKWFGQRRK</sequence>
<organism evidence="8 9">
    <name type="scientific">Shimazuella alba</name>
    <dbReference type="NCBI Taxonomy" id="2690964"/>
    <lineage>
        <taxon>Bacteria</taxon>
        <taxon>Bacillati</taxon>
        <taxon>Bacillota</taxon>
        <taxon>Bacilli</taxon>
        <taxon>Bacillales</taxon>
        <taxon>Thermoactinomycetaceae</taxon>
        <taxon>Shimazuella</taxon>
    </lineage>
</organism>
<feature type="transmembrane region" description="Helical" evidence="7">
    <location>
        <begin position="449"/>
        <end position="470"/>
    </location>
</feature>
<feature type="transmembrane region" description="Helical" evidence="7">
    <location>
        <begin position="330"/>
        <end position="351"/>
    </location>
</feature>
<dbReference type="CDD" id="cd13124">
    <property type="entry name" value="MATE_SpoVB_like"/>
    <property type="match status" value="1"/>
</dbReference>
<feature type="transmembrane region" description="Helical" evidence="7">
    <location>
        <begin position="236"/>
        <end position="254"/>
    </location>
</feature>
<proteinExistence type="predicted"/>
<keyword evidence="9" id="KW-1185">Reference proteome</keyword>
<dbReference type="Proteomes" id="UP000430692">
    <property type="component" value="Unassembled WGS sequence"/>
</dbReference>
<keyword evidence="2" id="KW-0813">Transport</keyword>
<evidence type="ECO:0000256" key="5">
    <source>
        <dbReference type="ARBA" id="ARBA00022989"/>
    </source>
</evidence>
<evidence type="ECO:0000256" key="7">
    <source>
        <dbReference type="SAM" id="Phobius"/>
    </source>
</evidence>
<dbReference type="Pfam" id="PF01943">
    <property type="entry name" value="Polysacc_synt"/>
    <property type="match status" value="1"/>
</dbReference>
<feature type="transmembrane region" description="Helical" evidence="7">
    <location>
        <begin position="289"/>
        <end position="309"/>
    </location>
</feature>
<comment type="caution">
    <text evidence="8">The sequence shown here is derived from an EMBL/GenBank/DDBJ whole genome shotgun (WGS) entry which is preliminary data.</text>
</comment>
<dbReference type="InterPro" id="IPR002259">
    <property type="entry name" value="Eqnu_transpt"/>
</dbReference>
<feature type="transmembrane region" description="Helical" evidence="7">
    <location>
        <begin position="49"/>
        <end position="71"/>
    </location>
</feature>
<dbReference type="InterPro" id="IPR050833">
    <property type="entry name" value="Poly_Biosynth_Transport"/>
</dbReference>
<feature type="transmembrane region" description="Helical" evidence="7">
    <location>
        <begin position="390"/>
        <end position="413"/>
    </location>
</feature>
<evidence type="ECO:0000256" key="6">
    <source>
        <dbReference type="ARBA" id="ARBA00023136"/>
    </source>
</evidence>
<evidence type="ECO:0000313" key="8">
    <source>
        <dbReference type="EMBL" id="MXQ54528.1"/>
    </source>
</evidence>
<feature type="transmembrane region" description="Helical" evidence="7">
    <location>
        <begin position="184"/>
        <end position="209"/>
    </location>
</feature>
<dbReference type="PANTHER" id="PTHR30250">
    <property type="entry name" value="PST FAMILY PREDICTED COLANIC ACID TRANSPORTER"/>
    <property type="match status" value="1"/>
</dbReference>
<evidence type="ECO:0000313" key="9">
    <source>
        <dbReference type="Proteomes" id="UP000430692"/>
    </source>
</evidence>
<keyword evidence="4 7" id="KW-0812">Transmembrane</keyword>
<comment type="subcellular location">
    <subcellularLocation>
        <location evidence="1">Cell membrane</location>
        <topology evidence="1">Multi-pass membrane protein</topology>
    </subcellularLocation>
</comment>
<keyword evidence="5 7" id="KW-1133">Transmembrane helix</keyword>
<dbReference type="PIRSF" id="PIRSF038958">
    <property type="entry name" value="PG_synth_SpoVB"/>
    <property type="match status" value="1"/>
</dbReference>
<evidence type="ECO:0000256" key="2">
    <source>
        <dbReference type="ARBA" id="ARBA00022448"/>
    </source>
</evidence>
<gene>
    <name evidence="8" type="ORF">GSM42_12550</name>
</gene>
<dbReference type="PANTHER" id="PTHR30250:SF29">
    <property type="entry name" value="POLYSACCHARIDE BIOSYNTHESIS PROTEIN C-TERMINAL DOMAIN-CONTAINING PROTEIN"/>
    <property type="match status" value="1"/>
</dbReference>
<dbReference type="AlphaFoldDB" id="A0A6I4VVC7"/>
<dbReference type="RefSeq" id="WP_160801886.1">
    <property type="nucleotide sequence ID" value="NZ_WUUL01000008.1"/>
</dbReference>
<accession>A0A6I4VVC7</accession>
<dbReference type="InterPro" id="IPR002797">
    <property type="entry name" value="Polysacc_synth"/>
</dbReference>
<dbReference type="InterPro" id="IPR024923">
    <property type="entry name" value="PG_synth_SpoVB"/>
</dbReference>
<keyword evidence="3" id="KW-1003">Cell membrane</keyword>